<evidence type="ECO:0000313" key="2">
    <source>
        <dbReference type="Proteomes" id="UP000241261"/>
    </source>
</evidence>
<dbReference type="RefSeq" id="YP_009622097.1">
    <property type="nucleotide sequence ID" value="NC_042099.1"/>
</dbReference>
<dbReference type="KEGG" id="vg:40098834"/>
<organism evidence="1 2">
    <name type="scientific">Microbacterium phage Dismas</name>
    <dbReference type="NCBI Taxonomy" id="2065199"/>
    <lineage>
        <taxon>Viruses</taxon>
        <taxon>Duplodnaviria</taxon>
        <taxon>Heunggongvirae</taxon>
        <taxon>Uroviricota</taxon>
        <taxon>Caudoviricetes</taxon>
        <taxon>Dismasvirus</taxon>
        <taxon>Dismasvirus dismas</taxon>
    </lineage>
</organism>
<gene>
    <name evidence="1" type="primary">36</name>
    <name evidence="1" type="ORF">PBI_DISMAS_36</name>
</gene>
<protein>
    <submittedName>
        <fullName evidence="1">Uncharacterized protein</fullName>
    </submittedName>
</protein>
<evidence type="ECO:0000313" key="1">
    <source>
        <dbReference type="EMBL" id="AUG84833.1"/>
    </source>
</evidence>
<keyword evidence="2" id="KW-1185">Reference proteome</keyword>
<reference evidence="1 2" key="1">
    <citation type="submission" date="2017-12" db="EMBL/GenBank/DDBJ databases">
        <authorList>
            <person name="Tomczak R."/>
            <person name="Garlena R.A."/>
            <person name="Russell D.A."/>
            <person name="Pope W.H."/>
            <person name="Jacobs-Sera D."/>
            <person name="Hatfull G.F."/>
        </authorList>
    </citation>
    <scope>NUCLEOTIDE SEQUENCE [LARGE SCALE GENOMIC DNA]</scope>
</reference>
<dbReference type="Proteomes" id="UP000241261">
    <property type="component" value="Segment"/>
</dbReference>
<dbReference type="EMBL" id="MG670586">
    <property type="protein sequence ID" value="AUG84833.1"/>
    <property type="molecule type" value="Genomic_DNA"/>
</dbReference>
<name>A0A2H5BFR0_9CAUD</name>
<sequence>MNENISTLPHTVTLPLVDRANQLAATVLEEKGDVYSPASILLDVVSTVSDNAGFEVQLRVTRAGFQLVFPQGVETDEVLFNMDRGFEVIEEMTLEV</sequence>
<accession>A0A2H5BFR0</accession>
<dbReference type="GeneID" id="40098834"/>
<proteinExistence type="predicted"/>